<dbReference type="InterPro" id="IPR003675">
    <property type="entry name" value="Rce1/LyrA-like_dom"/>
</dbReference>
<sequence>MSNLPFWHPALARAQIWRTLLGFALIMVIWFFGTFAILNLGARLLNRPLYQMASADDFATAAVFFLTFAGFHVGLVIVLPLLHRRSYASLFGAAKRLNLRHFGVGAAVMLSLALALYALLAIEHLVLPEGVPPEVMRVRSVGPWLLGLVPALALILFQTFAEEAVFRGYLLQQLRARFVSVWIWGVLPSLAFGALHFDAFSFGFLNASAYVLNATVMGTLAALVTLRTGNLGAAAGLHFGNNAALTLIGIGGNLDGFSLWIVQMDLRGGYTTYSILAQTVAMTVVFLIWWRWMGRHRPIAKDRNHD</sequence>
<dbReference type="Proteomes" id="UP000322080">
    <property type="component" value="Unassembled WGS sequence"/>
</dbReference>
<dbReference type="EMBL" id="VSIY01000004">
    <property type="protein sequence ID" value="TYB81993.1"/>
    <property type="molecule type" value="Genomic_DNA"/>
</dbReference>
<feature type="transmembrane region" description="Helical" evidence="1">
    <location>
        <begin position="203"/>
        <end position="224"/>
    </location>
</feature>
<dbReference type="Pfam" id="PF02517">
    <property type="entry name" value="Rce1-like"/>
    <property type="match status" value="1"/>
</dbReference>
<keyword evidence="3" id="KW-0645">Protease</keyword>
<keyword evidence="4" id="KW-1185">Reference proteome</keyword>
<evidence type="ECO:0000256" key="1">
    <source>
        <dbReference type="SAM" id="Phobius"/>
    </source>
</evidence>
<dbReference type="GO" id="GO:0006508">
    <property type="term" value="P:proteolysis"/>
    <property type="evidence" value="ECO:0007669"/>
    <property type="project" value="UniProtKB-KW"/>
</dbReference>
<dbReference type="RefSeq" id="WP_148376624.1">
    <property type="nucleotide sequence ID" value="NZ_VSIY01000004.1"/>
</dbReference>
<keyword evidence="1" id="KW-1133">Transmembrane helix</keyword>
<dbReference type="GO" id="GO:0008237">
    <property type="term" value="F:metallopeptidase activity"/>
    <property type="evidence" value="ECO:0007669"/>
    <property type="project" value="UniProtKB-KW"/>
</dbReference>
<feature type="transmembrane region" description="Helical" evidence="1">
    <location>
        <begin position="231"/>
        <end position="250"/>
    </location>
</feature>
<feature type="transmembrane region" description="Helical" evidence="1">
    <location>
        <begin position="178"/>
        <end position="197"/>
    </location>
</feature>
<feature type="transmembrane region" description="Helical" evidence="1">
    <location>
        <begin position="142"/>
        <end position="166"/>
    </location>
</feature>
<dbReference type="GO" id="GO:0080120">
    <property type="term" value="P:CAAX-box protein maturation"/>
    <property type="evidence" value="ECO:0007669"/>
    <property type="project" value="UniProtKB-ARBA"/>
</dbReference>
<keyword evidence="1" id="KW-0472">Membrane</keyword>
<feature type="domain" description="CAAX prenyl protease 2/Lysostaphin resistance protein A-like" evidence="2">
    <location>
        <begin position="148"/>
        <end position="243"/>
    </location>
</feature>
<evidence type="ECO:0000313" key="3">
    <source>
        <dbReference type="EMBL" id="TYB81993.1"/>
    </source>
</evidence>
<dbReference type="GO" id="GO:0004175">
    <property type="term" value="F:endopeptidase activity"/>
    <property type="evidence" value="ECO:0007669"/>
    <property type="project" value="UniProtKB-ARBA"/>
</dbReference>
<gene>
    <name evidence="3" type="ORF">FVF75_04455</name>
</gene>
<comment type="caution">
    <text evidence="3">The sequence shown here is derived from an EMBL/GenBank/DDBJ whole genome shotgun (WGS) entry which is preliminary data.</text>
</comment>
<protein>
    <submittedName>
        <fullName evidence="3">CPBP family intramembrane metalloprotease</fullName>
    </submittedName>
</protein>
<feature type="transmembrane region" description="Helical" evidence="1">
    <location>
        <begin position="102"/>
        <end position="122"/>
    </location>
</feature>
<evidence type="ECO:0000259" key="2">
    <source>
        <dbReference type="Pfam" id="PF02517"/>
    </source>
</evidence>
<reference evidence="3 4" key="1">
    <citation type="submission" date="2019-08" db="EMBL/GenBank/DDBJ databases">
        <title>Identification of a novel species of the genus Boseongicola.</title>
        <authorList>
            <person name="Zhang X.-Q."/>
        </authorList>
    </citation>
    <scope>NUCLEOTIDE SEQUENCE [LARGE SCALE GENOMIC DNA]</scope>
    <source>
        <strain evidence="3 4">HY14</strain>
    </source>
</reference>
<evidence type="ECO:0000313" key="4">
    <source>
        <dbReference type="Proteomes" id="UP000322080"/>
    </source>
</evidence>
<organism evidence="3 4">
    <name type="scientific">Maritimibacter fusiformis</name>
    <dbReference type="NCBI Taxonomy" id="2603819"/>
    <lineage>
        <taxon>Bacteria</taxon>
        <taxon>Pseudomonadati</taxon>
        <taxon>Pseudomonadota</taxon>
        <taxon>Alphaproteobacteria</taxon>
        <taxon>Rhodobacterales</taxon>
        <taxon>Roseobacteraceae</taxon>
        <taxon>Maritimibacter</taxon>
    </lineage>
</organism>
<proteinExistence type="predicted"/>
<keyword evidence="3" id="KW-0378">Hydrolase</keyword>
<dbReference type="AlphaFoldDB" id="A0A5D0RKN0"/>
<feature type="transmembrane region" description="Helical" evidence="1">
    <location>
        <begin position="270"/>
        <end position="290"/>
    </location>
</feature>
<accession>A0A5D0RKN0</accession>
<name>A0A5D0RKN0_9RHOB</name>
<feature type="transmembrane region" description="Helical" evidence="1">
    <location>
        <begin position="20"/>
        <end position="38"/>
    </location>
</feature>
<keyword evidence="1" id="KW-0812">Transmembrane</keyword>
<keyword evidence="3" id="KW-0482">Metalloprotease</keyword>
<feature type="transmembrane region" description="Helical" evidence="1">
    <location>
        <begin position="58"/>
        <end position="82"/>
    </location>
</feature>